<evidence type="ECO:0000313" key="2">
    <source>
        <dbReference type="EnsemblPlants" id="QL04p017704:mrna"/>
    </source>
</evidence>
<dbReference type="PANTHER" id="PTHR35546">
    <property type="entry name" value="F-BOX PROTEIN INTERACTION DOMAIN PROTEIN-RELATED"/>
    <property type="match status" value="1"/>
</dbReference>
<dbReference type="EMBL" id="LRBV02000004">
    <property type="status" value="NOT_ANNOTATED_CDS"/>
    <property type="molecule type" value="Genomic_DNA"/>
</dbReference>
<proteinExistence type="predicted"/>
<reference evidence="2" key="2">
    <citation type="submission" date="2021-01" db="UniProtKB">
        <authorList>
            <consortium name="EnsemblPlants"/>
        </authorList>
    </citation>
    <scope>IDENTIFICATION</scope>
</reference>
<dbReference type="InterPro" id="IPR055290">
    <property type="entry name" value="At3g26010-like"/>
</dbReference>
<dbReference type="PANTHER" id="PTHR35546:SF100">
    <property type="entry name" value="F-BOX DOMAIN-CONTAINING PROTEIN"/>
    <property type="match status" value="1"/>
</dbReference>
<reference evidence="2 3" key="1">
    <citation type="journal article" date="2016" name="G3 (Bethesda)">
        <title>First Draft Assembly and Annotation of the Genome of a California Endemic Oak Quercus lobata Nee (Fagaceae).</title>
        <authorList>
            <person name="Sork V.L."/>
            <person name="Fitz-Gibbon S.T."/>
            <person name="Puiu D."/>
            <person name="Crepeau M."/>
            <person name="Gugger P.F."/>
            <person name="Sherman R."/>
            <person name="Stevens K."/>
            <person name="Langley C.H."/>
            <person name="Pellegrini M."/>
            <person name="Salzberg S.L."/>
        </authorList>
    </citation>
    <scope>NUCLEOTIDE SEQUENCE [LARGE SCALE GENOMIC DNA]</scope>
    <source>
        <strain evidence="2 3">cv. SW786</strain>
    </source>
</reference>
<feature type="region of interest" description="Disordered" evidence="1">
    <location>
        <begin position="770"/>
        <end position="791"/>
    </location>
</feature>
<dbReference type="AlphaFoldDB" id="A0A7N2LEF3"/>
<accession>A0A7N2LEF3</accession>
<dbReference type="Proteomes" id="UP000594261">
    <property type="component" value="Chromosome 4"/>
</dbReference>
<keyword evidence="3" id="KW-1185">Reference proteome</keyword>
<protein>
    <submittedName>
        <fullName evidence="2">Uncharacterized protein</fullName>
    </submittedName>
</protein>
<organism evidence="2 3">
    <name type="scientific">Quercus lobata</name>
    <name type="common">Valley oak</name>
    <dbReference type="NCBI Taxonomy" id="97700"/>
    <lineage>
        <taxon>Eukaryota</taxon>
        <taxon>Viridiplantae</taxon>
        <taxon>Streptophyta</taxon>
        <taxon>Embryophyta</taxon>
        <taxon>Tracheophyta</taxon>
        <taxon>Spermatophyta</taxon>
        <taxon>Magnoliopsida</taxon>
        <taxon>eudicotyledons</taxon>
        <taxon>Gunneridae</taxon>
        <taxon>Pentapetalae</taxon>
        <taxon>rosids</taxon>
        <taxon>fabids</taxon>
        <taxon>Fagales</taxon>
        <taxon>Fagaceae</taxon>
        <taxon>Quercus</taxon>
    </lineage>
</organism>
<dbReference type="EnsemblPlants" id="QL04p017704:mrna">
    <property type="protein sequence ID" value="QL04p017704:mrna"/>
    <property type="gene ID" value="QL04p017704"/>
</dbReference>
<evidence type="ECO:0000313" key="3">
    <source>
        <dbReference type="Proteomes" id="UP000594261"/>
    </source>
</evidence>
<sequence>MGSNSIQKDVCFVPKLCPDMLVQILCRPPEKDLIQYKCVSKDRYFLISETSVPIVSANTSLCGLYFHTLALSDDMSQVWSYSNYDAKNRFYAELSKSGDRQVLEYVSLESGGDEIGEVEIDKHAKNLLDSCNGLLLFRKPSTRQYDVCNPTTKESVTIPYSFSAHAIDLPKIERSSLSSSIGVSMGHLCFAQCERSNISIWLLEDNNQADGWILRYSIRLDYLLDSLMVAQFRLLDEIFWFQPYAIHPKSDVIFLGTARSIISWHFKSNNFKLVSKTREGMVVPGCYTPVLTYSRCLVPLKSLGMRNFRSNHFLAFQNPLSTNHIVRAFYIRAQSHLWIVKNRVPTIGPVCGKACALAQVAVESTLWQAEVRGVSSMSDDIQLLLRHKLLLGATPCSAKGAGISRGFWPQANSPRPGIGAYGRKIKKYIKEILQVLDRTKVLHGPRTQAYGETKYVKEILQVLDRTKALHGPRTQAYGETKYIKEILQVLDITKALHGPRTQAYGETKYIKEILQVLDRTKTLHGPRTQAYGETKYIKEILQVLDRTKALHGPRTQAYGETKYIKEILQVLDRTKALHGPQTQAYGETKYIKEILHVLDRTKALHGPRTQAYGETKYIKEILQVLDRTKALHGPRTQAYGETKYIKEILQVLDRTKALHGPRTQAYGETKYIKEIFQVLDRTKALHGPWTQAYGETKYIKEILQVLDRTKALHGPRTQAYGETKYIKEILQVLDRTKTLHGPRTQAYGETKYIKEILQVLDRTKTLHGPRTQAYGETKQPKNPTWGLHRRRKGAESTWLRASAAKEKVQGTQLEACTVEEKREEYHLPPVKTGDWLESVPSLPVPYHLENSVPLKRAETFHPPSTP</sequence>
<name>A0A7N2LEF3_QUELO</name>
<dbReference type="Gramene" id="QL04p017704:mrna">
    <property type="protein sequence ID" value="QL04p017704:mrna"/>
    <property type="gene ID" value="QL04p017704"/>
</dbReference>
<evidence type="ECO:0000256" key="1">
    <source>
        <dbReference type="SAM" id="MobiDB-lite"/>
    </source>
</evidence>
<dbReference type="InParanoid" id="A0A7N2LEF3"/>